<sequence length="91" mass="10558">MFQNIFGSKSFPIPVKDQLTVTFEAPAQQKVQIRFLDRLVNALLKPNLAAIGGAQQIKLWLYFKNIWILLSHYLSAFRLGVQLFYNQPDFE</sequence>
<dbReference type="Proteomes" id="UP000514509">
    <property type="component" value="Chromosome"/>
</dbReference>
<dbReference type="EMBL" id="CP055153">
    <property type="protein sequence ID" value="QMU29751.1"/>
    <property type="molecule type" value="Genomic_DNA"/>
</dbReference>
<reference evidence="1 2" key="1">
    <citation type="submission" date="2020-06" db="EMBL/GenBank/DDBJ databases">
        <authorList>
            <person name="Hwang Y.J."/>
        </authorList>
    </citation>
    <scope>NUCLEOTIDE SEQUENCE [LARGE SCALE GENOMIC DNA]</scope>
    <source>
        <strain evidence="1 2">KUDC8001</strain>
    </source>
</reference>
<gene>
    <name evidence="1" type="ORF">HUW48_17740</name>
</gene>
<keyword evidence="2" id="KW-1185">Reference proteome</keyword>
<organism evidence="1 2">
    <name type="scientific">Adhaeribacter radiodurans</name>
    <dbReference type="NCBI Taxonomy" id="2745197"/>
    <lineage>
        <taxon>Bacteria</taxon>
        <taxon>Pseudomonadati</taxon>
        <taxon>Bacteroidota</taxon>
        <taxon>Cytophagia</taxon>
        <taxon>Cytophagales</taxon>
        <taxon>Hymenobacteraceae</taxon>
        <taxon>Adhaeribacter</taxon>
    </lineage>
</organism>
<protein>
    <submittedName>
        <fullName evidence="1">Uncharacterized protein</fullName>
    </submittedName>
</protein>
<accession>A0A7L7LA88</accession>
<dbReference type="AlphaFoldDB" id="A0A7L7LA88"/>
<reference evidence="1 2" key="2">
    <citation type="submission" date="2020-08" db="EMBL/GenBank/DDBJ databases">
        <title>Adhaeribacter dokdonensis sp. nov., isolated from the rhizosphere of Elymus tsukushiensis, a plant native to the Dokdo Islands, Republic of Korea.</title>
        <authorList>
            <person name="Ghim S.Y."/>
        </authorList>
    </citation>
    <scope>NUCLEOTIDE SEQUENCE [LARGE SCALE GENOMIC DNA]</scope>
    <source>
        <strain evidence="1 2">KUDC8001</strain>
    </source>
</reference>
<dbReference type="KEGG" id="add:HUW48_17740"/>
<evidence type="ECO:0000313" key="2">
    <source>
        <dbReference type="Proteomes" id="UP000514509"/>
    </source>
</evidence>
<evidence type="ECO:0000313" key="1">
    <source>
        <dbReference type="EMBL" id="QMU29751.1"/>
    </source>
</evidence>
<name>A0A7L7LA88_9BACT</name>
<proteinExistence type="predicted"/>
<dbReference type="RefSeq" id="WP_182412211.1">
    <property type="nucleotide sequence ID" value="NZ_CP055153.1"/>
</dbReference>